<organism evidence="2 3">
    <name type="scientific">Colletotrichum salicis</name>
    <dbReference type="NCBI Taxonomy" id="1209931"/>
    <lineage>
        <taxon>Eukaryota</taxon>
        <taxon>Fungi</taxon>
        <taxon>Dikarya</taxon>
        <taxon>Ascomycota</taxon>
        <taxon>Pezizomycotina</taxon>
        <taxon>Sordariomycetes</taxon>
        <taxon>Hypocreomycetidae</taxon>
        <taxon>Glomerellales</taxon>
        <taxon>Glomerellaceae</taxon>
        <taxon>Colletotrichum</taxon>
        <taxon>Colletotrichum acutatum species complex</taxon>
    </lineage>
</organism>
<keyword evidence="3" id="KW-1185">Reference proteome</keyword>
<sequence length="209" mass="23009">MASKTTLVFQHLAMPTAKALTTPAPRAGTHNSHLSSTTAALNKRQTHFEFRRSLKPSSESIAKALEEPNTPPNTASPLRRVKAPGPSSNDINKTGSTQNAIITASPTKISAIRRKLSSGCDRTLKMAKKVNAVPIMWKVAGLTTLFSLGSYGAIYQHQAMLEVKAKKKRIAEESEAWRKYKEEIWDGEHSKSPGWAVFNDASYPFALRY</sequence>
<proteinExistence type="predicted"/>
<evidence type="ECO:0000313" key="2">
    <source>
        <dbReference type="EMBL" id="KXH60962.1"/>
    </source>
</evidence>
<dbReference type="OrthoDB" id="4844475at2759"/>
<name>A0A135UKP5_9PEZI</name>
<comment type="caution">
    <text evidence="2">The sequence shown here is derived from an EMBL/GenBank/DDBJ whole genome shotgun (WGS) entry which is preliminary data.</text>
</comment>
<dbReference type="AlphaFoldDB" id="A0A135UKP5"/>
<protein>
    <submittedName>
        <fullName evidence="2">Uncharacterized protein</fullName>
    </submittedName>
</protein>
<feature type="region of interest" description="Disordered" evidence="1">
    <location>
        <begin position="65"/>
        <end position="98"/>
    </location>
</feature>
<accession>A0A135UKP5</accession>
<dbReference type="EMBL" id="JFFI01001333">
    <property type="protein sequence ID" value="KXH60962.1"/>
    <property type="molecule type" value="Genomic_DNA"/>
</dbReference>
<evidence type="ECO:0000256" key="1">
    <source>
        <dbReference type="SAM" id="MobiDB-lite"/>
    </source>
</evidence>
<reference evidence="2 3" key="1">
    <citation type="submission" date="2014-02" db="EMBL/GenBank/DDBJ databases">
        <title>The genome sequence of Colletotrichum salicis CBS 607.94.</title>
        <authorList>
            <person name="Baroncelli R."/>
            <person name="Thon M.R."/>
        </authorList>
    </citation>
    <scope>NUCLEOTIDE SEQUENCE [LARGE SCALE GENOMIC DNA]</scope>
    <source>
        <strain evidence="2 3">CBS 607.94</strain>
    </source>
</reference>
<dbReference type="Proteomes" id="UP000070121">
    <property type="component" value="Unassembled WGS sequence"/>
</dbReference>
<feature type="compositionally biased region" description="Polar residues" evidence="1">
    <location>
        <begin position="86"/>
        <end position="98"/>
    </location>
</feature>
<gene>
    <name evidence="2" type="ORF">CSAL01_07975</name>
</gene>
<evidence type="ECO:0000313" key="3">
    <source>
        <dbReference type="Proteomes" id="UP000070121"/>
    </source>
</evidence>